<feature type="domain" description="Phage head morphogenesis" evidence="2">
    <location>
        <begin position="55"/>
        <end position="184"/>
    </location>
</feature>
<feature type="compositionally biased region" description="Basic and acidic residues" evidence="1">
    <location>
        <begin position="243"/>
        <end position="264"/>
    </location>
</feature>
<evidence type="ECO:0000256" key="1">
    <source>
        <dbReference type="SAM" id="MobiDB-lite"/>
    </source>
</evidence>
<gene>
    <name evidence="3" type="ORF">GFB47_12960</name>
    <name evidence="4" type="ORF">GFB47_15225</name>
</gene>
<dbReference type="InterPro" id="IPR006528">
    <property type="entry name" value="Phage_head_morphogenesis_dom"/>
</dbReference>
<name>A0A5Q0THU2_9VIBR</name>
<dbReference type="Pfam" id="PF04233">
    <property type="entry name" value="Phage_Mu_F"/>
    <property type="match status" value="1"/>
</dbReference>
<dbReference type="Proteomes" id="UP000348942">
    <property type="component" value="Chromosome 2"/>
</dbReference>
<evidence type="ECO:0000259" key="2">
    <source>
        <dbReference type="Pfam" id="PF04233"/>
    </source>
</evidence>
<dbReference type="EMBL" id="CP045700">
    <property type="protein sequence ID" value="QGA66743.1"/>
    <property type="molecule type" value="Genomic_DNA"/>
</dbReference>
<evidence type="ECO:0000313" key="5">
    <source>
        <dbReference type="Proteomes" id="UP000348942"/>
    </source>
</evidence>
<evidence type="ECO:0000313" key="4">
    <source>
        <dbReference type="EMBL" id="QGA66743.1"/>
    </source>
</evidence>
<dbReference type="EMBL" id="CP045700">
    <property type="protein sequence ID" value="QGA66336.1"/>
    <property type="molecule type" value="Genomic_DNA"/>
</dbReference>
<dbReference type="AlphaFoldDB" id="A0A5Q0THU2"/>
<keyword evidence="5" id="KW-1185">Reference proteome</keyword>
<protein>
    <recommendedName>
        <fullName evidence="2">Phage head morphogenesis domain-containing protein</fullName>
    </recommendedName>
</protein>
<sequence length="264" mass="30782">MPSDSDKYDFVPTDVLNWFKKKAIEPSFDYKDVWKQEHTNAFTVAKMLNADLLVDVKTLVEDAIEQGQTFAQFRDILKPLLVKSGWWGVQEMDDPLTKETKTVQLGSEGRIKTIYRTNMRTARAAGQWERIERTKRAMPYLLYQLGPSVEHRVDHVKWKDLLLPVDDEWWQQHMPPNGWGCKCWIRQVSKYEYGKLTESDKVSTTAPQGKTKQWVNKRTGEVETLPEGIEPGWNYNPGQAREQAMKADLNKKEARMRETYSKPL</sequence>
<reference evidence="4 5" key="1">
    <citation type="submission" date="2019-10" db="EMBL/GenBank/DDBJ databases">
        <title>Vibrio sp. nov., isolated from Coralline algae surface.</title>
        <authorList>
            <person name="Geng Y."/>
            <person name="Zhang X."/>
        </authorList>
    </citation>
    <scope>NUCLEOTIDE SEQUENCE [LARGE SCALE GENOMIC DNA]</scope>
    <source>
        <strain evidence="4 5">SM1977</strain>
    </source>
</reference>
<feature type="region of interest" description="Disordered" evidence="1">
    <location>
        <begin position="225"/>
        <end position="264"/>
    </location>
</feature>
<organism evidence="4 5">
    <name type="scientific">Vibrio algicola</name>
    <dbReference type="NCBI Taxonomy" id="2662262"/>
    <lineage>
        <taxon>Bacteria</taxon>
        <taxon>Pseudomonadati</taxon>
        <taxon>Pseudomonadota</taxon>
        <taxon>Gammaproteobacteria</taxon>
        <taxon>Vibrionales</taxon>
        <taxon>Vibrionaceae</taxon>
        <taxon>Vibrio</taxon>
    </lineage>
</organism>
<proteinExistence type="predicted"/>
<accession>A0A5Q0THU2</accession>
<evidence type="ECO:0000313" key="3">
    <source>
        <dbReference type="EMBL" id="QGA66336.1"/>
    </source>
</evidence>
<dbReference type="RefSeq" id="WP_153448470.1">
    <property type="nucleotide sequence ID" value="NZ_CP045700.1"/>
</dbReference>